<evidence type="ECO:0000256" key="6">
    <source>
        <dbReference type="ARBA" id="ARBA00023136"/>
    </source>
</evidence>
<dbReference type="PANTHER" id="PTHR43081:SF17">
    <property type="entry name" value="BLL5647 PROTEIN"/>
    <property type="match status" value="1"/>
</dbReference>
<dbReference type="InterPro" id="IPR001054">
    <property type="entry name" value="A/G_cyclase"/>
</dbReference>
<dbReference type="InterPro" id="IPR029787">
    <property type="entry name" value="Nucleotide_cyclase"/>
</dbReference>
<evidence type="ECO:0000256" key="1">
    <source>
        <dbReference type="ARBA" id="ARBA00004651"/>
    </source>
</evidence>
<dbReference type="CDD" id="cd07302">
    <property type="entry name" value="CHD"/>
    <property type="match status" value="1"/>
</dbReference>
<evidence type="ECO:0000256" key="7">
    <source>
        <dbReference type="SAM" id="Phobius"/>
    </source>
</evidence>
<feature type="domain" description="HAMP" evidence="9">
    <location>
        <begin position="263"/>
        <end position="315"/>
    </location>
</feature>
<dbReference type="Gene3D" id="6.10.340.10">
    <property type="match status" value="1"/>
</dbReference>
<dbReference type="STRING" id="1161099.SAMN05444817_101118"/>
<feature type="transmembrane region" description="Helical" evidence="7">
    <location>
        <begin position="119"/>
        <end position="146"/>
    </location>
</feature>
<dbReference type="SMART" id="SM00044">
    <property type="entry name" value="CYCc"/>
    <property type="match status" value="1"/>
</dbReference>
<dbReference type="AlphaFoldDB" id="A0A1N7INH8"/>
<keyword evidence="11" id="KW-1185">Reference proteome</keyword>
<evidence type="ECO:0000256" key="2">
    <source>
        <dbReference type="ARBA" id="ARBA00005381"/>
    </source>
</evidence>
<feature type="domain" description="Guanylate cyclase" evidence="8">
    <location>
        <begin position="347"/>
        <end position="469"/>
    </location>
</feature>
<feature type="transmembrane region" description="Helical" evidence="7">
    <location>
        <begin position="152"/>
        <end position="174"/>
    </location>
</feature>
<reference evidence="11" key="1">
    <citation type="submission" date="2017-01" db="EMBL/GenBank/DDBJ databases">
        <authorList>
            <person name="Varghese N."/>
            <person name="Submissions S."/>
        </authorList>
    </citation>
    <scope>NUCLEOTIDE SEQUENCE [LARGE SCALE GENOMIC DNA]</scope>
    <source>
        <strain evidence="11">DSM 44531</strain>
    </source>
</reference>
<evidence type="ECO:0000259" key="8">
    <source>
        <dbReference type="PROSITE" id="PS50125"/>
    </source>
</evidence>
<dbReference type="SUPFAM" id="SSF55073">
    <property type="entry name" value="Nucleotide cyclase"/>
    <property type="match status" value="1"/>
</dbReference>
<dbReference type="Gene3D" id="3.30.70.1230">
    <property type="entry name" value="Nucleotide cyclase"/>
    <property type="match status" value="1"/>
</dbReference>
<comment type="similarity">
    <text evidence="2">Belongs to the adenylyl cyclase class-3 family.</text>
</comment>
<evidence type="ECO:0000259" key="9">
    <source>
        <dbReference type="PROSITE" id="PS50885"/>
    </source>
</evidence>
<evidence type="ECO:0000313" key="11">
    <source>
        <dbReference type="Proteomes" id="UP000186292"/>
    </source>
</evidence>
<dbReference type="PANTHER" id="PTHR43081">
    <property type="entry name" value="ADENYLATE CYCLASE, TERMINAL-DIFFERENTIATION SPECIFIC-RELATED"/>
    <property type="match status" value="1"/>
</dbReference>
<dbReference type="GO" id="GO:0005886">
    <property type="term" value="C:plasma membrane"/>
    <property type="evidence" value="ECO:0007669"/>
    <property type="project" value="UniProtKB-SubCell"/>
</dbReference>
<dbReference type="InterPro" id="IPR050697">
    <property type="entry name" value="Adenylyl/Guanylyl_Cyclase_3/4"/>
</dbReference>
<dbReference type="Proteomes" id="UP000186292">
    <property type="component" value="Unassembled WGS sequence"/>
</dbReference>
<dbReference type="GO" id="GO:0006171">
    <property type="term" value="P:cAMP biosynthetic process"/>
    <property type="evidence" value="ECO:0007669"/>
    <property type="project" value="TreeGrafter"/>
</dbReference>
<feature type="transmembrane region" description="Helical" evidence="7">
    <location>
        <begin position="245"/>
        <end position="266"/>
    </location>
</feature>
<proteinExistence type="inferred from homology"/>
<dbReference type="CDD" id="cd06225">
    <property type="entry name" value="HAMP"/>
    <property type="match status" value="1"/>
</dbReference>
<evidence type="ECO:0000256" key="3">
    <source>
        <dbReference type="ARBA" id="ARBA00022475"/>
    </source>
</evidence>
<feature type="transmembrane region" description="Helical" evidence="7">
    <location>
        <begin position="34"/>
        <end position="60"/>
    </location>
</feature>
<name>A0A1N7INH8_9CORY</name>
<dbReference type="GO" id="GO:0035556">
    <property type="term" value="P:intracellular signal transduction"/>
    <property type="evidence" value="ECO:0007669"/>
    <property type="project" value="InterPro"/>
</dbReference>
<dbReference type="GO" id="GO:0004016">
    <property type="term" value="F:adenylate cyclase activity"/>
    <property type="evidence" value="ECO:0007669"/>
    <property type="project" value="UniProtKB-ARBA"/>
</dbReference>
<sequence>MLGGIRTTATQCHVKCVDVNKFWRGFRWLMGTPWPLYASVLLFTNVAAAIAIMAFVRYLIPMPEARQLGEVAAGFAPVGILYLIFAVIVGGLVSYWLFRPVLLYQRRPDDFDPYVVRNLVLRIPVLQTLVVGIIWFIGIIIATAAASQTTGSLALVVAVSTLMAGLVTCVLTYVQAERLVRPIAANTLARRFADTTLEPPIKQRLYMTWFMTSGVPLIGILFLLAAQSNGFFGDTPGELMPSVSALAVTAVVTGMAGTAFATMSVVDPIKELQEAINRVRRGETDTQVDIYDASEIGVLQAGFNEMIRGLNERQRVRDIFGQYVGSEVAQKALEEKPELGGEDRKVAVVFVDVIGSTNFAVNHTPEEVVDALNEFFEIVVDVVHRNKGVINKFEGDAALAVFGAPLAVNDSSSHALAAARELRQELDGLELEAGIGVASGHVVAGHIGGQDRFEYTVIGDAVNTAARLTELAKDSPGRVLTNLSTLKGANEIEQARWTVMKSIELRGRNKMTQLARPVRPTMADKY</sequence>
<dbReference type="Pfam" id="PF00211">
    <property type="entry name" value="Guanylate_cyc"/>
    <property type="match status" value="1"/>
</dbReference>
<keyword evidence="5 7" id="KW-1133">Transmembrane helix</keyword>
<feature type="transmembrane region" description="Helical" evidence="7">
    <location>
        <begin position="80"/>
        <end position="98"/>
    </location>
</feature>
<accession>A0A1N7INH8</accession>
<evidence type="ECO:0000256" key="5">
    <source>
        <dbReference type="ARBA" id="ARBA00022989"/>
    </source>
</evidence>
<keyword evidence="4 7" id="KW-0812">Transmembrane</keyword>
<dbReference type="SMART" id="SM00304">
    <property type="entry name" value="HAMP"/>
    <property type="match status" value="1"/>
</dbReference>
<protein>
    <submittedName>
        <fullName evidence="10">Adenylate cyclase, class 3</fullName>
    </submittedName>
</protein>
<dbReference type="EMBL" id="FTOF01000001">
    <property type="protein sequence ID" value="SIS38635.1"/>
    <property type="molecule type" value="Genomic_DNA"/>
</dbReference>
<evidence type="ECO:0000256" key="4">
    <source>
        <dbReference type="ARBA" id="ARBA00022692"/>
    </source>
</evidence>
<dbReference type="PROSITE" id="PS50885">
    <property type="entry name" value="HAMP"/>
    <property type="match status" value="1"/>
</dbReference>
<dbReference type="PROSITE" id="PS50125">
    <property type="entry name" value="GUANYLATE_CYCLASE_2"/>
    <property type="match status" value="1"/>
</dbReference>
<dbReference type="Pfam" id="PF00672">
    <property type="entry name" value="HAMP"/>
    <property type="match status" value="1"/>
</dbReference>
<keyword evidence="3" id="KW-1003">Cell membrane</keyword>
<dbReference type="InterPro" id="IPR003660">
    <property type="entry name" value="HAMP_dom"/>
</dbReference>
<organism evidence="10 11">
    <name type="scientific">Corynebacterium appendicis CIP 107643</name>
    <dbReference type="NCBI Taxonomy" id="1161099"/>
    <lineage>
        <taxon>Bacteria</taxon>
        <taxon>Bacillati</taxon>
        <taxon>Actinomycetota</taxon>
        <taxon>Actinomycetes</taxon>
        <taxon>Mycobacteriales</taxon>
        <taxon>Corynebacteriaceae</taxon>
        <taxon>Corynebacterium</taxon>
    </lineage>
</organism>
<dbReference type="SUPFAM" id="SSF158472">
    <property type="entry name" value="HAMP domain-like"/>
    <property type="match status" value="1"/>
</dbReference>
<evidence type="ECO:0000313" key="10">
    <source>
        <dbReference type="EMBL" id="SIS38635.1"/>
    </source>
</evidence>
<keyword evidence="6 7" id="KW-0472">Membrane</keyword>
<gene>
    <name evidence="10" type="ORF">SAMN05444817_101118</name>
</gene>
<comment type="subcellular location">
    <subcellularLocation>
        <location evidence="1">Cell membrane</location>
        <topology evidence="1">Multi-pass membrane protein</topology>
    </subcellularLocation>
</comment>
<feature type="transmembrane region" description="Helical" evidence="7">
    <location>
        <begin position="205"/>
        <end position="225"/>
    </location>
</feature>